<reference evidence="2" key="1">
    <citation type="journal article" date="2023" name="Front. Plant Sci.">
        <title>Chromosomal-level genome assembly of Melastoma candidum provides insights into trichome evolution.</title>
        <authorList>
            <person name="Zhong Y."/>
            <person name="Wu W."/>
            <person name="Sun C."/>
            <person name="Zou P."/>
            <person name="Liu Y."/>
            <person name="Dai S."/>
            <person name="Zhou R."/>
        </authorList>
    </citation>
    <scope>NUCLEOTIDE SEQUENCE [LARGE SCALE GENOMIC DNA]</scope>
</reference>
<dbReference type="Proteomes" id="UP001057402">
    <property type="component" value="Chromosome 6"/>
</dbReference>
<dbReference type="EMBL" id="CM042885">
    <property type="protein sequence ID" value="KAI4365216.1"/>
    <property type="molecule type" value="Genomic_DNA"/>
</dbReference>
<protein>
    <submittedName>
        <fullName evidence="1">Uncharacterized protein</fullName>
    </submittedName>
</protein>
<keyword evidence="2" id="KW-1185">Reference proteome</keyword>
<evidence type="ECO:0000313" key="2">
    <source>
        <dbReference type="Proteomes" id="UP001057402"/>
    </source>
</evidence>
<proteinExistence type="predicted"/>
<sequence>MKIVLVIAAIWSLLLRWLFIRICSYCRLPSRNQPRAKTSLLHSSGRFDPFSLVANDLSVVTERLRVMEIAEEVPEIASAVRYYFKPGAEGKMFRPAVLLLMATALGASNRKFLYRSSRDKELCKRQQLLAEITEMIHVASLMHDDILDDADTRRGVPSLNVVLGNKIAVLAGDFLLSQANTALASLENIEVMSLLATVVQNLIKGESMQATTSSDQRFSMQHYMQKTYYKTASLFSNSCKAIAVLADHTNDVSMLAYDYGKNLGLSFQLMDDVLDFTGTSESLGKDPLSDLRNGIVTAPVLFAIEEYPQLREVVERGFNDPSAVDLALSTLGRAAGYRRQRTWPRSMPISQLKRSMLYRT</sequence>
<name>A0ACB9QFF8_9MYRT</name>
<evidence type="ECO:0000313" key="1">
    <source>
        <dbReference type="EMBL" id="KAI4365216.1"/>
    </source>
</evidence>
<gene>
    <name evidence="1" type="ORF">MLD38_021222</name>
</gene>
<comment type="caution">
    <text evidence="1">The sequence shown here is derived from an EMBL/GenBank/DDBJ whole genome shotgun (WGS) entry which is preliminary data.</text>
</comment>
<accession>A0ACB9QFF8</accession>
<organism evidence="1 2">
    <name type="scientific">Melastoma candidum</name>
    <dbReference type="NCBI Taxonomy" id="119954"/>
    <lineage>
        <taxon>Eukaryota</taxon>
        <taxon>Viridiplantae</taxon>
        <taxon>Streptophyta</taxon>
        <taxon>Embryophyta</taxon>
        <taxon>Tracheophyta</taxon>
        <taxon>Spermatophyta</taxon>
        <taxon>Magnoliopsida</taxon>
        <taxon>eudicotyledons</taxon>
        <taxon>Gunneridae</taxon>
        <taxon>Pentapetalae</taxon>
        <taxon>rosids</taxon>
        <taxon>malvids</taxon>
        <taxon>Myrtales</taxon>
        <taxon>Melastomataceae</taxon>
        <taxon>Melastomatoideae</taxon>
        <taxon>Melastomateae</taxon>
        <taxon>Melastoma</taxon>
    </lineage>
</organism>